<dbReference type="InterPro" id="IPR020841">
    <property type="entry name" value="PKS_Beta-ketoAc_synthase_dom"/>
</dbReference>
<dbReference type="SUPFAM" id="SSF47336">
    <property type="entry name" value="ACP-like"/>
    <property type="match status" value="1"/>
</dbReference>
<dbReference type="EMBL" id="WUBL01000186">
    <property type="protein sequence ID" value="KAF2963705.1"/>
    <property type="molecule type" value="Genomic_DNA"/>
</dbReference>
<dbReference type="PROSITE" id="PS52019">
    <property type="entry name" value="PKS_MFAS_DH"/>
    <property type="match status" value="1"/>
</dbReference>
<dbReference type="InterPro" id="IPR050444">
    <property type="entry name" value="Polyketide_Synthase"/>
</dbReference>
<feature type="domain" description="Carrier" evidence="8">
    <location>
        <begin position="1640"/>
        <end position="1717"/>
    </location>
</feature>
<feature type="compositionally biased region" description="Polar residues" evidence="7">
    <location>
        <begin position="1616"/>
        <end position="1625"/>
    </location>
</feature>
<evidence type="ECO:0000259" key="9">
    <source>
        <dbReference type="PROSITE" id="PS52004"/>
    </source>
</evidence>
<dbReference type="Pfam" id="PF00698">
    <property type="entry name" value="Acyl_transf_1"/>
    <property type="match status" value="1"/>
</dbReference>
<dbReference type="CDD" id="cd00833">
    <property type="entry name" value="PKS"/>
    <property type="match status" value="1"/>
</dbReference>
<dbReference type="Pfam" id="PF18558">
    <property type="entry name" value="HTH_51"/>
    <property type="match status" value="1"/>
</dbReference>
<dbReference type="InterPro" id="IPR014043">
    <property type="entry name" value="Acyl_transferase_dom"/>
</dbReference>
<dbReference type="Gene3D" id="3.40.50.150">
    <property type="entry name" value="Vaccinia Virus protein VP39"/>
    <property type="match status" value="1"/>
</dbReference>
<dbReference type="PANTHER" id="PTHR45681:SF6">
    <property type="entry name" value="POLYKETIDE SYNTHASE 37"/>
    <property type="match status" value="1"/>
</dbReference>
<gene>
    <name evidence="11" type="ORF">GQX73_g9870</name>
</gene>
<dbReference type="Proteomes" id="UP000481858">
    <property type="component" value="Unassembled WGS sequence"/>
</dbReference>
<dbReference type="Gene3D" id="3.30.70.3290">
    <property type="match status" value="1"/>
</dbReference>
<feature type="region of interest" description="Disordered" evidence="7">
    <location>
        <begin position="1602"/>
        <end position="1625"/>
    </location>
</feature>
<evidence type="ECO:0000259" key="8">
    <source>
        <dbReference type="PROSITE" id="PS50075"/>
    </source>
</evidence>
<feature type="region of interest" description="N-terminal hotdog fold" evidence="6">
    <location>
        <begin position="1266"/>
        <end position="1407"/>
    </location>
</feature>
<protein>
    <submittedName>
        <fullName evidence="11">Uncharacterized protein</fullName>
    </submittedName>
</protein>
<dbReference type="Pfam" id="PF02801">
    <property type="entry name" value="Ketoacyl-synt_C"/>
    <property type="match status" value="1"/>
</dbReference>
<organism evidence="11 12">
    <name type="scientific">Xylaria multiplex</name>
    <dbReference type="NCBI Taxonomy" id="323545"/>
    <lineage>
        <taxon>Eukaryota</taxon>
        <taxon>Fungi</taxon>
        <taxon>Dikarya</taxon>
        <taxon>Ascomycota</taxon>
        <taxon>Pezizomycotina</taxon>
        <taxon>Sordariomycetes</taxon>
        <taxon>Xylariomycetidae</taxon>
        <taxon>Xylariales</taxon>
        <taxon>Xylariaceae</taxon>
        <taxon>Xylaria</taxon>
    </lineage>
</organism>
<dbReference type="Gene3D" id="3.40.50.720">
    <property type="entry name" value="NAD(P)-binding Rossmann-like Domain"/>
    <property type="match status" value="1"/>
</dbReference>
<keyword evidence="3" id="KW-0808">Transferase</keyword>
<dbReference type="SMART" id="SM00825">
    <property type="entry name" value="PKS_KS"/>
    <property type="match status" value="1"/>
</dbReference>
<dbReference type="Gene3D" id="3.40.47.10">
    <property type="match status" value="1"/>
</dbReference>
<dbReference type="GO" id="GO:0031177">
    <property type="term" value="F:phosphopantetheine binding"/>
    <property type="evidence" value="ECO:0007669"/>
    <property type="project" value="InterPro"/>
</dbReference>
<dbReference type="InterPro" id="IPR042104">
    <property type="entry name" value="PKS_dehydratase_sf"/>
</dbReference>
<dbReference type="PROSITE" id="PS50075">
    <property type="entry name" value="CARRIER"/>
    <property type="match status" value="1"/>
</dbReference>
<evidence type="ECO:0000256" key="5">
    <source>
        <dbReference type="ARBA" id="ARBA00023315"/>
    </source>
</evidence>
<dbReference type="InterPro" id="IPR016039">
    <property type="entry name" value="Thiolase-like"/>
</dbReference>
<dbReference type="InterPro" id="IPR020806">
    <property type="entry name" value="PKS_PP-bd"/>
</dbReference>
<feature type="domain" description="Ketosynthase family 3 (KS3)" evidence="9">
    <location>
        <begin position="383"/>
        <end position="775"/>
    </location>
</feature>
<dbReference type="OrthoDB" id="329835at2759"/>
<dbReference type="InterPro" id="IPR036291">
    <property type="entry name" value="NAD(P)-bd_dom_sf"/>
</dbReference>
<dbReference type="GO" id="GO:0044550">
    <property type="term" value="P:secondary metabolite biosynthetic process"/>
    <property type="evidence" value="ECO:0007669"/>
    <property type="project" value="UniProtKB-ARBA"/>
</dbReference>
<evidence type="ECO:0000256" key="2">
    <source>
        <dbReference type="ARBA" id="ARBA00022553"/>
    </source>
</evidence>
<evidence type="ECO:0000256" key="7">
    <source>
        <dbReference type="SAM" id="MobiDB-lite"/>
    </source>
</evidence>
<keyword evidence="5" id="KW-0012">Acyltransferase</keyword>
<feature type="active site" description="Proton donor; for dehydratase activity" evidence="6">
    <location>
        <position position="1492"/>
    </location>
</feature>
<dbReference type="Pfam" id="PF00550">
    <property type="entry name" value="PP-binding"/>
    <property type="match status" value="1"/>
</dbReference>
<dbReference type="SMART" id="SM00827">
    <property type="entry name" value="PKS_AT"/>
    <property type="match status" value="1"/>
</dbReference>
<accession>A0A7C8ILX3</accession>
<sequence>MTEKLHQNLGATSAVLLFGPLALSFDATAFQRLRKTVTGVSSLTWLFDTLSNLADDCEVVFTSVTRLKQAHVRDQLIDVRDALSNGRSFCIAGRLSNTVLIPLVVASQIAQYATLLEHNGISHEEYVTKRDGEVVGLCTGLLSAFAIGGSHCQTDLERYGAAAVRLGMLVGLAVDMGDALNPSKSLSVGWNSPKSHDLMLQLIKDFPGSYSSVSYDLNRATITAPAFYASQLQSKLRTSGFTASDISLFGRFHSPENRDVLGSLLAFCNKHTEFQLPDASYMAIPTRCDSMDRQHTTQGTLHTHALRAILVDSPTWHGILSASWAGKDDNTVLLSFGSERCVPPSVLRKVGYRLVHLADFTVGGAVSDLEQEDEVYSERPWQDNDIAVVGMACKLPGADDVTEFWDLLASAKSQHQEIGSDHPRFNFGDTPTRSVDDPGMRRRWFANLMSGVDRFDHLFFKKSARESASMDPAQRLLLQVAYQAVEQSGYLSSHHSASDHNVGVFLGTTGNDYQANVASQAANAFTTTGNLQGFLAGKVSHYFGWTGPAMVVDTACSGSLVAIHQACRALQSGDCTAALAGGANVMTQPIWFQNLAAGQFLSPTGQCKPFDATADGYCRGEGVGAVFLKRMGRAVADGDFILGVIAATAVQQNENCTPIFVPNVPSLGDLFRSVTAKACLKPSQISVVEAHGTGTPVGDPAEYASIKEVLGGTNHAPEMPLILGSVKGLVGHLEGTSGIVALIKLLLMLHVGKVPPQARNNYGASGSNASMIVTQPPRLQTAQASIMPKGLKHLFWLSAYDNSSLLRRIKTLRAYLIRMSGRQSLANISYNVARQNNRALTNRLVLSATSVDELDDKLAELNGESQLLSDHDVVLCFGGQVSNFVGLDRQLYDSVALLRNHLHSVDVVARSLGITSIFPSIFQRTPIHDTVLLQVALFGLQYASARCWLDSGIKPVAVVGHSFGELTALCIAQALSLEDTINMIINRATLVRDAWGPDKGAMIAIYDADLVDVEKLLIKANSEHDDSPASIACFNGPRSFTLAGSTTAIGTVVKVLADFPIAGIKTKRLNVTNAFHCALVDDLVDKLEEGAKGLAFREPVIPIERAIASSAQTGKLGPKFVADHMRNPVYFQSALERLAEKYATRSLLFLEAGSNSTITHMASRALPPTNAGPKNARFQAVNITNCEDGWNKLVDTTMALWQSRLTVHHWAHHSLQVYSNTDLSPLLLPPYQFNPDAQHWISLKIPPKHTISATESRTVPPTKTIEEALVTFVGYEDGDIEKTARFRLNTSSSRFEKLLSGHMTLQAAPICPATVQIGFVIDGITTVRPFYKQDRYTPQFQNIQYRSPMCANSTVEAWIVACEEKHEGVGTGVWEFEVFGVDLKSVTNKDAKTLYTTGHVVFMRAGDASLQRELTYFSRLFGHSRVTDLINCSNADEMLAQRNIYRMFAEIVDYGDEYRGLHKLVGRHNEAVGVVVPVGKERNEIFDPHLSDNFCQVAGLWANFFTTRARSNAYLANGIEQWIRAPAKDTTPAKLHVFSTTHRSSEKILLSDVFVFDAADGSLLEVILGIAYCQVSKNAMSKLLRRLSDPRWLAPNIVTPAMPNPPEGRESKPTHIPQQSSIAVSPPTQQIIKVASNKQEVRSDVLKRVKEIIAGLSSLEADEIKDDSDLADIGIDSLVGMELINELESGFNIKLPDQEIQVVTDILGVVRCILETLGVEFDMTCGIDSDASSISNTMEDTGFTTPMSISALESDTSAALLPLDAVMSAFNEIKGLTDERIAKVGQTRYVTEALPLLEELTVALTLEAFEERGSGIRAAQSGQRLARLTHGPEHKHLVTYLYHMLDKMTQIVKVDGNDSIIRTAVPLPLRSSHDIYEDLAARFPDQHNAYKLVHYAGTNLARVLSGAIDGVKLIFGNPRGRELAAGFYGDWPLNSATYAGLEDFIVRLVNRLAAGGSRITLENPLRILEMGAGTGGTTKRLLPLIAKLEVPVEYTFTDLSPSLVAQARKKWAKQYPFMRFAVHDIEKPPTPALLGSQHLVIASNAVHATRSIQDSTRLIRIMLQPDGFLCLVEMTRPMYWVDIVFGLFEGWWMMGDGREHIIAHEKRWEADLHASGYGYVDWIDGVSAESKIWKLIIAAADKDSRYKSVPVTTRLEAAPTFQICRNGLSLECERREQLVAKYVNDLTIGWDKNLSTSVPFPAREPRGECVLITGATGGLGSHLVAKSLGRLEVSRVICLNRRSKQQEARQRQEKALVEKGTGVSLDDAMNRIDVIETDLTKPHLGLSKEAYDEIVSDVTKIIHNAWLMHSKWPVARFEPQLRIMANMISLARDISARRGPGTLVTFEFVSSIATVGHHPLRTGQPIVPEERVPIGSVLPTGYGEAKYVCERMLDATLHQYPERFRTTAVRLGQIAGSSLNGTWNHTEHMAFLVKSSQTLGALPDFHGSLGWTTVDDIASSLVDILLQPNDTRLYPIYHIENPVRQPWDQMIAILARSLNITTILPFNDWVRRVRQWPVKADNVAHGANPAYLLSDFLGDNFTRMSCGGLLMSTVKAREHSPTLARVGPVSEDTTRLFIDKWRAIGFLQ</sequence>
<evidence type="ECO:0000256" key="4">
    <source>
        <dbReference type="ARBA" id="ARBA00023268"/>
    </source>
</evidence>
<name>A0A7C8ILX3_9PEZI</name>
<feature type="active site" description="Proton acceptor; for dehydratase activity" evidence="6">
    <location>
        <position position="1302"/>
    </location>
</feature>
<dbReference type="CDD" id="cd02440">
    <property type="entry name" value="AdoMet_MTases"/>
    <property type="match status" value="1"/>
</dbReference>
<keyword evidence="12" id="KW-1185">Reference proteome</keyword>
<dbReference type="InterPro" id="IPR006162">
    <property type="entry name" value="Ppantetheine_attach_site"/>
</dbReference>
<dbReference type="InterPro" id="IPR036736">
    <property type="entry name" value="ACP-like_sf"/>
</dbReference>
<dbReference type="PROSITE" id="PS52004">
    <property type="entry name" value="KS3_2"/>
    <property type="match status" value="1"/>
</dbReference>
<keyword evidence="1" id="KW-0596">Phosphopantetheine</keyword>
<dbReference type="InterPro" id="IPR013217">
    <property type="entry name" value="Methyltransf_12"/>
</dbReference>
<dbReference type="Gene3D" id="1.10.1200.10">
    <property type="entry name" value="ACP-like"/>
    <property type="match status" value="1"/>
</dbReference>
<dbReference type="InterPro" id="IPR016035">
    <property type="entry name" value="Acyl_Trfase/lysoPLipase"/>
</dbReference>
<dbReference type="InterPro" id="IPR029063">
    <property type="entry name" value="SAM-dependent_MTases_sf"/>
</dbReference>
<dbReference type="SUPFAM" id="SSF53901">
    <property type="entry name" value="Thiolase-like"/>
    <property type="match status" value="1"/>
</dbReference>
<feature type="region of interest" description="C-terminal hotdog fold" evidence="6">
    <location>
        <begin position="1435"/>
        <end position="1581"/>
    </location>
</feature>
<dbReference type="PROSITE" id="PS00012">
    <property type="entry name" value="PHOSPHOPANTETHEINE"/>
    <property type="match status" value="1"/>
</dbReference>
<dbReference type="SUPFAM" id="SSF52151">
    <property type="entry name" value="FabD/lysophospholipase-like"/>
    <property type="match status" value="1"/>
</dbReference>
<dbReference type="InterPro" id="IPR041068">
    <property type="entry name" value="HTH_51"/>
</dbReference>
<dbReference type="Pfam" id="PF08242">
    <property type="entry name" value="Methyltransf_12"/>
    <property type="match status" value="1"/>
</dbReference>
<dbReference type="Pfam" id="PF16073">
    <property type="entry name" value="SAT"/>
    <property type="match status" value="1"/>
</dbReference>
<dbReference type="SUPFAM" id="SSF53335">
    <property type="entry name" value="S-adenosyl-L-methionine-dependent methyltransferases"/>
    <property type="match status" value="1"/>
</dbReference>
<dbReference type="Pfam" id="PF00109">
    <property type="entry name" value="ketoacyl-synt"/>
    <property type="match status" value="1"/>
</dbReference>
<dbReference type="Gene3D" id="3.40.366.10">
    <property type="entry name" value="Malonyl-Coenzyme A Acyl Carrier Protein, domain 2"/>
    <property type="match status" value="2"/>
</dbReference>
<evidence type="ECO:0000256" key="6">
    <source>
        <dbReference type="PROSITE-ProRule" id="PRU01363"/>
    </source>
</evidence>
<evidence type="ECO:0000313" key="11">
    <source>
        <dbReference type="EMBL" id="KAF2963705.1"/>
    </source>
</evidence>
<dbReference type="InterPro" id="IPR014031">
    <property type="entry name" value="Ketoacyl_synth_C"/>
</dbReference>
<dbReference type="InterPro" id="IPR014030">
    <property type="entry name" value="Ketoacyl_synth_N"/>
</dbReference>
<keyword evidence="4" id="KW-0511">Multifunctional enzyme</keyword>
<dbReference type="InterPro" id="IPR001227">
    <property type="entry name" value="Ac_transferase_dom_sf"/>
</dbReference>
<keyword evidence="2" id="KW-0597">Phosphoprotein</keyword>
<evidence type="ECO:0000256" key="3">
    <source>
        <dbReference type="ARBA" id="ARBA00022679"/>
    </source>
</evidence>
<dbReference type="InterPro" id="IPR016036">
    <property type="entry name" value="Malonyl_transacylase_ACP-bd"/>
</dbReference>
<proteinExistence type="predicted"/>
<dbReference type="PANTHER" id="PTHR45681">
    <property type="entry name" value="POLYKETIDE SYNTHASE 44-RELATED"/>
    <property type="match status" value="1"/>
</dbReference>
<dbReference type="InterPro" id="IPR009081">
    <property type="entry name" value="PP-bd_ACP"/>
</dbReference>
<dbReference type="SMART" id="SM00823">
    <property type="entry name" value="PKS_PP"/>
    <property type="match status" value="1"/>
</dbReference>
<evidence type="ECO:0000313" key="12">
    <source>
        <dbReference type="Proteomes" id="UP000481858"/>
    </source>
</evidence>
<reference evidence="11 12" key="1">
    <citation type="submission" date="2019-12" db="EMBL/GenBank/DDBJ databases">
        <title>Draft genome sequence of the ascomycete Xylaria multiplex DSM 110363.</title>
        <authorList>
            <person name="Buettner E."/>
            <person name="Kellner H."/>
        </authorList>
    </citation>
    <scope>NUCLEOTIDE SEQUENCE [LARGE SCALE GENOMIC DNA]</scope>
    <source>
        <strain evidence="11 12">DSM 110363</strain>
    </source>
</reference>
<evidence type="ECO:0000256" key="1">
    <source>
        <dbReference type="ARBA" id="ARBA00022450"/>
    </source>
</evidence>
<dbReference type="InterPro" id="IPR032088">
    <property type="entry name" value="SAT"/>
</dbReference>
<evidence type="ECO:0000259" key="10">
    <source>
        <dbReference type="PROSITE" id="PS52019"/>
    </source>
</evidence>
<feature type="domain" description="PKS/mFAS DH" evidence="10">
    <location>
        <begin position="1266"/>
        <end position="1581"/>
    </location>
</feature>
<dbReference type="Gene3D" id="3.10.129.110">
    <property type="entry name" value="Polyketide synthase dehydratase"/>
    <property type="match status" value="1"/>
</dbReference>
<dbReference type="InterPro" id="IPR049900">
    <property type="entry name" value="PKS_mFAS_DH"/>
</dbReference>
<dbReference type="InParanoid" id="A0A7C8ILX3"/>
<dbReference type="GO" id="GO:0016746">
    <property type="term" value="F:acyltransferase activity"/>
    <property type="evidence" value="ECO:0007669"/>
    <property type="project" value="UniProtKB-KW"/>
</dbReference>
<dbReference type="SUPFAM" id="SSF55048">
    <property type="entry name" value="Probable ACP-binding domain of malonyl-CoA ACP transacylase"/>
    <property type="match status" value="1"/>
</dbReference>
<dbReference type="Pfam" id="PF07993">
    <property type="entry name" value="NAD_binding_4"/>
    <property type="match status" value="1"/>
</dbReference>
<dbReference type="SUPFAM" id="SSF51735">
    <property type="entry name" value="NAD(P)-binding Rossmann-fold domains"/>
    <property type="match status" value="1"/>
</dbReference>
<dbReference type="InterPro" id="IPR013120">
    <property type="entry name" value="FAR_NAD-bd"/>
</dbReference>
<comment type="caution">
    <text evidence="11">The sequence shown here is derived from an EMBL/GenBank/DDBJ whole genome shotgun (WGS) entry which is preliminary data.</text>
</comment>